<protein>
    <recommendedName>
        <fullName evidence="1">Putative endonuclease Z1 domain-containing protein</fullName>
    </recommendedName>
</protein>
<feature type="domain" description="Putative endonuclease Z1" evidence="1">
    <location>
        <begin position="40"/>
        <end position="255"/>
    </location>
</feature>
<evidence type="ECO:0000259" key="1">
    <source>
        <dbReference type="Pfam" id="PF10593"/>
    </source>
</evidence>
<gene>
    <name evidence="2" type="ORF">O1V66_10135</name>
</gene>
<sequence>MESLIYHRVDHREFDRLKKQDGRAFKLENALESPKIKGYRTALITFIVGGCILSIKGVIAKINAKKLRYSFLLHSEAGRDSHDWQEKLTVELVSQLKKSAEDGSDIFHKLIKTSYDDLYQSLILDHKPVPTLDEVCTAVLKALNDDHITITKVNSEENVINMLDDTGQLKLRSPLNVFLGGQVLDRGITLANLIGFYYGRRPQKFQQDTVLQHSRMYGYRRAELAVTRFYTSQSIHATMKQMEEFDSTLREAIETGGDKTVQFIRKAKDGTIVPCSPNKILVSTTQTLRPFKRILPIGFQTGYRTGANGIEKVIEKIDSEVEKLIGFNADEPVLISLQEGQDLLSQIETTLIFEDEEDAHPFNWEGARAALAHLSAQNTQKDQRGKIWLWAANGRNSARLASMTSHAKFIETPDSEKTEGKLAKAYAIDHPILFLLRQEGKAKNEWRDTPFYWPIIRAQANTPTAIFASETID</sequence>
<evidence type="ECO:0000313" key="3">
    <source>
        <dbReference type="Proteomes" id="UP001164712"/>
    </source>
</evidence>
<name>A0ABY7HTT1_9GAMM</name>
<accession>A0ABY7HTT1</accession>
<organism evidence="2 3">
    <name type="scientific">Rouxiella chamberiensis</name>
    <dbReference type="NCBI Taxonomy" id="1513468"/>
    <lineage>
        <taxon>Bacteria</taxon>
        <taxon>Pseudomonadati</taxon>
        <taxon>Pseudomonadota</taxon>
        <taxon>Gammaproteobacteria</taxon>
        <taxon>Enterobacterales</taxon>
        <taxon>Yersiniaceae</taxon>
        <taxon>Rouxiella</taxon>
    </lineage>
</organism>
<reference evidence="2" key="1">
    <citation type="submission" date="2022-12" db="EMBL/GenBank/DDBJ databases">
        <title>Complete genome sequence of an Australian strain of Rouxiella badensis DAR84756 and resolution of the R. badensis DSM100043 and R. chamberiensis DSM28324 genomes.</title>
        <authorList>
            <person name="Paul S."/>
            <person name="Anderson P.J."/>
            <person name="Maynard G."/>
            <person name="Dyall-Smith M."/>
            <person name="Kudinha T."/>
        </authorList>
    </citation>
    <scope>NUCLEOTIDE SEQUENCE</scope>
    <source>
        <strain evidence="2">DSM 28324</strain>
    </source>
</reference>
<evidence type="ECO:0000313" key="2">
    <source>
        <dbReference type="EMBL" id="WAT02827.1"/>
    </source>
</evidence>
<proteinExistence type="predicted"/>
<dbReference type="InterPro" id="IPR018310">
    <property type="entry name" value="Put_endonuclease_Z1-dom"/>
</dbReference>
<keyword evidence="3" id="KW-1185">Reference proteome</keyword>
<dbReference type="EMBL" id="CP114058">
    <property type="protein sequence ID" value="WAT02827.1"/>
    <property type="molecule type" value="Genomic_DNA"/>
</dbReference>
<dbReference type="Pfam" id="PF10593">
    <property type="entry name" value="Z1"/>
    <property type="match status" value="1"/>
</dbReference>
<dbReference type="RefSeq" id="WP_269128300.1">
    <property type="nucleotide sequence ID" value="NZ_CP114058.1"/>
</dbReference>
<dbReference type="Proteomes" id="UP001164712">
    <property type="component" value="Chromosome"/>
</dbReference>